<dbReference type="Gene3D" id="2.60.40.1820">
    <property type="match status" value="1"/>
</dbReference>
<gene>
    <name evidence="3" type="ORF">AQS70_00540</name>
</gene>
<dbReference type="OrthoDB" id="369213at2"/>
<feature type="domain" description="Water stress and hypersensitive response" evidence="2">
    <location>
        <begin position="35"/>
        <end position="154"/>
    </location>
</feature>
<keyword evidence="1" id="KW-0732">Signal</keyword>
<organism evidence="3 4">
    <name type="scientific">Pseudomonas endophytica</name>
    <dbReference type="NCBI Taxonomy" id="1563157"/>
    <lineage>
        <taxon>Bacteria</taxon>
        <taxon>Pseudomonadati</taxon>
        <taxon>Pseudomonadota</taxon>
        <taxon>Gammaproteobacteria</taxon>
        <taxon>Pseudomonadales</taxon>
        <taxon>Pseudomonadaceae</taxon>
        <taxon>Pseudomonas</taxon>
    </lineage>
</organism>
<evidence type="ECO:0000259" key="2">
    <source>
        <dbReference type="SMART" id="SM00769"/>
    </source>
</evidence>
<dbReference type="PROSITE" id="PS51257">
    <property type="entry name" value="PROKAR_LIPOPROTEIN"/>
    <property type="match status" value="1"/>
</dbReference>
<dbReference type="EMBL" id="LLWH01000001">
    <property type="protein sequence ID" value="KQB55654.1"/>
    <property type="molecule type" value="Genomic_DNA"/>
</dbReference>
<dbReference type="InterPro" id="IPR013990">
    <property type="entry name" value="WHy-dom"/>
</dbReference>
<name>A0A0Q0T717_9PSED</name>
<evidence type="ECO:0000256" key="1">
    <source>
        <dbReference type="SAM" id="SignalP"/>
    </source>
</evidence>
<evidence type="ECO:0000313" key="4">
    <source>
        <dbReference type="Proteomes" id="UP000050342"/>
    </source>
</evidence>
<dbReference type="GO" id="GO:0009269">
    <property type="term" value="P:response to desiccation"/>
    <property type="evidence" value="ECO:0007669"/>
    <property type="project" value="InterPro"/>
</dbReference>
<dbReference type="SMART" id="SM00769">
    <property type="entry name" value="WHy"/>
    <property type="match status" value="1"/>
</dbReference>
<dbReference type="AlphaFoldDB" id="A0A0Q0T717"/>
<dbReference type="Pfam" id="PF03168">
    <property type="entry name" value="LEA_2"/>
    <property type="match status" value="1"/>
</dbReference>
<dbReference type="STRING" id="1563157.AQS70_00540"/>
<dbReference type="Proteomes" id="UP000050342">
    <property type="component" value="Unassembled WGS sequence"/>
</dbReference>
<feature type="chain" id="PRO_5006184145" description="Water stress and hypersensitive response domain-containing protein" evidence="1">
    <location>
        <begin position="26"/>
        <end position="161"/>
    </location>
</feature>
<protein>
    <recommendedName>
        <fullName evidence="2">Water stress and hypersensitive response domain-containing protein</fullName>
    </recommendedName>
</protein>
<keyword evidence="4" id="KW-1185">Reference proteome</keyword>
<accession>A0A0Q0T717</accession>
<sequence length="161" mass="18470">MDSRARLTKTLALVMFLALSGCASWFDSDDKDPQVHLEQVELIRAKLLEQRFKLHFRIDNPNDSTLTVRGLIYSVYLGPVKLTEGEYSHWFSVDPNSHADLVVPIRTNLWQHMRPLIKLLESPDQAIPYRLDGTLQTGLFFGYDVHVVRKGEIMPGDFISE</sequence>
<comment type="caution">
    <text evidence="3">The sequence shown here is derived from an EMBL/GenBank/DDBJ whole genome shotgun (WGS) entry which is preliminary data.</text>
</comment>
<dbReference type="InterPro" id="IPR004864">
    <property type="entry name" value="LEA_2"/>
</dbReference>
<dbReference type="SUPFAM" id="SSF117070">
    <property type="entry name" value="LEA14-like"/>
    <property type="match status" value="1"/>
</dbReference>
<dbReference type="RefSeq" id="WP_055100999.1">
    <property type="nucleotide sequence ID" value="NZ_LLWH01000001.1"/>
</dbReference>
<evidence type="ECO:0000313" key="3">
    <source>
        <dbReference type="EMBL" id="KQB55654.1"/>
    </source>
</evidence>
<reference evidence="3 4" key="1">
    <citation type="submission" date="2015-10" db="EMBL/GenBank/DDBJ databases">
        <title>Pseudomonas helleri sp. nov. and Pseudomonas weihenstephanensis sp. nov., isolated from raw cows milk.</title>
        <authorList>
            <person name="Von Neubeck M."/>
            <person name="Huptas C."/>
            <person name="Wenning M."/>
            <person name="Scherer S."/>
        </authorList>
    </citation>
    <scope>NUCLEOTIDE SEQUENCE [LARGE SCALE GENOMIC DNA]</scope>
    <source>
        <strain evidence="3 4">BSTT44</strain>
    </source>
</reference>
<feature type="signal peptide" evidence="1">
    <location>
        <begin position="1"/>
        <end position="25"/>
    </location>
</feature>
<proteinExistence type="predicted"/>